<dbReference type="InterPro" id="IPR001387">
    <property type="entry name" value="Cro/C1-type_HTH"/>
</dbReference>
<dbReference type="Gene3D" id="1.10.260.40">
    <property type="entry name" value="lambda repressor-like DNA-binding domains"/>
    <property type="match status" value="1"/>
</dbReference>
<reference evidence="2 3" key="1">
    <citation type="submission" date="2022-08" db="EMBL/GenBank/DDBJ databases">
        <title>Whole genome sequencing-based tracing of a 2022 introduction and outbreak of Xanthomonas hortorum pv. pelargonii.</title>
        <authorList>
            <person name="Iruegas-Bocardo F."/>
            <person name="Weisberg A.K."/>
            <person name="Riutta E.R."/>
            <person name="Kilday K."/>
            <person name="Bonkowski J.C."/>
            <person name="Creswell T."/>
            <person name="Daughtrey M.L."/>
            <person name="Rane K."/>
            <person name="Grunwald N.J."/>
            <person name="Chang J.H."/>
            <person name="Putnam M.L."/>
        </authorList>
    </citation>
    <scope>NUCLEOTIDE SEQUENCE [LARGE SCALE GENOMIC DNA]</scope>
    <source>
        <strain evidence="2 3">22-325</strain>
    </source>
</reference>
<accession>A0ABZ0D8Q0</accession>
<name>A0ABZ0D8Q0_9XANT</name>
<dbReference type="EMBL" id="CP103840">
    <property type="protein sequence ID" value="WOB24771.1"/>
    <property type="molecule type" value="Genomic_DNA"/>
</dbReference>
<dbReference type="RefSeq" id="WP_316686289.1">
    <property type="nucleotide sequence ID" value="NZ_CP103837.1"/>
</dbReference>
<protein>
    <submittedName>
        <fullName evidence="2">Helix-turn-helix domain-containing protein</fullName>
    </submittedName>
</protein>
<keyword evidence="3" id="KW-1185">Reference proteome</keyword>
<sequence length="80" mass="8697">MSKLTQREIAARIGVSKQALSKWLREGVPGGRVRAFCNATGTLLLQQYIAMHRAMREASGQRCENDRINEIAAIALGAAA</sequence>
<evidence type="ECO:0000313" key="3">
    <source>
        <dbReference type="Proteomes" id="UP001304534"/>
    </source>
</evidence>
<evidence type="ECO:0000313" key="2">
    <source>
        <dbReference type="EMBL" id="WOB24771.1"/>
    </source>
</evidence>
<dbReference type="Proteomes" id="UP001304534">
    <property type="component" value="Chromosome"/>
</dbReference>
<gene>
    <name evidence="2" type="ORF">NYR99_13275</name>
</gene>
<dbReference type="CDD" id="cd00093">
    <property type="entry name" value="HTH_XRE"/>
    <property type="match status" value="1"/>
</dbReference>
<organism evidence="2 3">
    <name type="scientific">Xanthomonas dyei</name>
    <dbReference type="NCBI Taxonomy" id="743699"/>
    <lineage>
        <taxon>Bacteria</taxon>
        <taxon>Pseudomonadati</taxon>
        <taxon>Pseudomonadota</taxon>
        <taxon>Gammaproteobacteria</taxon>
        <taxon>Lysobacterales</taxon>
        <taxon>Lysobacteraceae</taxon>
        <taxon>Xanthomonas</taxon>
    </lineage>
</organism>
<dbReference type="SUPFAM" id="SSF47413">
    <property type="entry name" value="lambda repressor-like DNA-binding domains"/>
    <property type="match status" value="1"/>
</dbReference>
<feature type="domain" description="HTH cro/C1-type" evidence="1">
    <location>
        <begin position="3"/>
        <end position="25"/>
    </location>
</feature>
<dbReference type="GeneID" id="95584863"/>
<evidence type="ECO:0000259" key="1">
    <source>
        <dbReference type="PROSITE" id="PS50943"/>
    </source>
</evidence>
<dbReference type="InterPro" id="IPR010982">
    <property type="entry name" value="Lambda_DNA-bd_dom_sf"/>
</dbReference>
<dbReference type="PROSITE" id="PS50943">
    <property type="entry name" value="HTH_CROC1"/>
    <property type="match status" value="1"/>
</dbReference>
<proteinExistence type="predicted"/>
<dbReference type="Pfam" id="PF01381">
    <property type="entry name" value="HTH_3"/>
    <property type="match status" value="1"/>
</dbReference>